<evidence type="ECO:0000256" key="9">
    <source>
        <dbReference type="SAM" id="SignalP"/>
    </source>
</evidence>
<accession>A0ABP6D668</accession>
<keyword evidence="4" id="KW-0964">Secreted</keyword>
<comment type="subunit">
    <text evidence="3">Homodimer.</text>
</comment>
<dbReference type="InterPro" id="IPR023549">
    <property type="entry name" value="Subtilisin_inhibitor"/>
</dbReference>
<dbReference type="Proteomes" id="UP001501509">
    <property type="component" value="Unassembled WGS sequence"/>
</dbReference>
<dbReference type="InterPro" id="IPR020054">
    <property type="entry name" value="Prot_inh_SSI_I16_CS"/>
</dbReference>
<comment type="similarity">
    <text evidence="2 8">Belongs to the protease inhibitor I16 (SSI) family.</text>
</comment>
<dbReference type="InterPro" id="IPR036819">
    <property type="entry name" value="Subtilisin_inhibitor-like_sf"/>
</dbReference>
<sequence>MLTARAIHRRSWRIIAVSAMVLTPLLAAAPVKAAAPHPVEPLGGYLLMISPEEAGGATRATTLLCSPDGGGHPSAGAACAQLRKAGDRISSIPRKPGPCTLEYAPVRASAHGSWAGAPRHFSRSYPNHCVALRETGGIVFDF</sequence>
<evidence type="ECO:0000256" key="1">
    <source>
        <dbReference type="ARBA" id="ARBA00004613"/>
    </source>
</evidence>
<keyword evidence="12" id="KW-1185">Reference proteome</keyword>
<feature type="signal peptide" evidence="9">
    <location>
        <begin position="1"/>
        <end position="33"/>
    </location>
</feature>
<dbReference type="PRINTS" id="PR00294">
    <property type="entry name" value="SSBTLNINHBTR"/>
</dbReference>
<feature type="domain" description="Subtilisin inhibitor" evidence="10">
    <location>
        <begin position="52"/>
        <end position="127"/>
    </location>
</feature>
<keyword evidence="7" id="KW-1015">Disulfide bond</keyword>
<evidence type="ECO:0000256" key="3">
    <source>
        <dbReference type="ARBA" id="ARBA00011738"/>
    </source>
</evidence>
<feature type="chain" id="PRO_5045352355" description="Subtilisin inhibitor domain-containing protein" evidence="9">
    <location>
        <begin position="34"/>
        <end position="142"/>
    </location>
</feature>
<keyword evidence="6 8" id="KW-0722">Serine protease inhibitor</keyword>
<evidence type="ECO:0000256" key="8">
    <source>
        <dbReference type="RuleBase" id="RU003471"/>
    </source>
</evidence>
<evidence type="ECO:0000256" key="2">
    <source>
        <dbReference type="ARBA" id="ARBA00010472"/>
    </source>
</evidence>
<comment type="subcellular location">
    <subcellularLocation>
        <location evidence="1">Secreted</location>
    </subcellularLocation>
</comment>
<dbReference type="Pfam" id="PF00720">
    <property type="entry name" value="SSI"/>
    <property type="match status" value="1"/>
</dbReference>
<dbReference type="EMBL" id="BAAATD010000016">
    <property type="protein sequence ID" value="GAA2631513.1"/>
    <property type="molecule type" value="Genomic_DNA"/>
</dbReference>
<name>A0ABP6D668_9ACTN</name>
<evidence type="ECO:0000313" key="11">
    <source>
        <dbReference type="EMBL" id="GAA2631513.1"/>
    </source>
</evidence>
<comment type="caution">
    <text evidence="11">The sequence shown here is derived from an EMBL/GenBank/DDBJ whole genome shotgun (WGS) entry which is preliminary data.</text>
</comment>
<evidence type="ECO:0000256" key="4">
    <source>
        <dbReference type="ARBA" id="ARBA00022525"/>
    </source>
</evidence>
<gene>
    <name evidence="11" type="ORF">GCM10010411_82040</name>
</gene>
<keyword evidence="5 8" id="KW-0646">Protease inhibitor</keyword>
<reference evidence="12" key="1">
    <citation type="journal article" date="2019" name="Int. J. Syst. Evol. Microbiol.">
        <title>The Global Catalogue of Microorganisms (GCM) 10K type strain sequencing project: providing services to taxonomists for standard genome sequencing and annotation.</title>
        <authorList>
            <consortium name="The Broad Institute Genomics Platform"/>
            <consortium name="The Broad Institute Genome Sequencing Center for Infectious Disease"/>
            <person name="Wu L."/>
            <person name="Ma J."/>
        </authorList>
    </citation>
    <scope>NUCLEOTIDE SEQUENCE [LARGE SCALE GENOMIC DNA]</scope>
    <source>
        <strain evidence="12">JCM 6833</strain>
    </source>
</reference>
<dbReference type="PROSITE" id="PS00999">
    <property type="entry name" value="SSI"/>
    <property type="match status" value="1"/>
</dbReference>
<dbReference type="InterPro" id="IPR000691">
    <property type="entry name" value="Prot_inh_I16_SSI"/>
</dbReference>
<dbReference type="SUPFAM" id="SSF55399">
    <property type="entry name" value="Subtilisin inhibitor"/>
    <property type="match status" value="1"/>
</dbReference>
<evidence type="ECO:0000256" key="5">
    <source>
        <dbReference type="ARBA" id="ARBA00022690"/>
    </source>
</evidence>
<evidence type="ECO:0000259" key="10">
    <source>
        <dbReference type="Pfam" id="PF00720"/>
    </source>
</evidence>
<keyword evidence="9" id="KW-0732">Signal</keyword>
<evidence type="ECO:0000313" key="12">
    <source>
        <dbReference type="Proteomes" id="UP001501509"/>
    </source>
</evidence>
<evidence type="ECO:0000256" key="7">
    <source>
        <dbReference type="ARBA" id="ARBA00023157"/>
    </source>
</evidence>
<dbReference type="Gene3D" id="3.30.350.10">
    <property type="entry name" value="Subtilisin inhibitor-like"/>
    <property type="match status" value="1"/>
</dbReference>
<organism evidence="11 12">
    <name type="scientific">Actinomadura fulvescens</name>
    <dbReference type="NCBI Taxonomy" id="46160"/>
    <lineage>
        <taxon>Bacteria</taxon>
        <taxon>Bacillati</taxon>
        <taxon>Actinomycetota</taxon>
        <taxon>Actinomycetes</taxon>
        <taxon>Streptosporangiales</taxon>
        <taxon>Thermomonosporaceae</taxon>
        <taxon>Actinomadura</taxon>
    </lineage>
</organism>
<protein>
    <recommendedName>
        <fullName evidence="10">Subtilisin inhibitor domain-containing protein</fullName>
    </recommendedName>
</protein>
<proteinExistence type="inferred from homology"/>
<evidence type="ECO:0000256" key="6">
    <source>
        <dbReference type="ARBA" id="ARBA00022900"/>
    </source>
</evidence>